<dbReference type="Proteomes" id="UP000054217">
    <property type="component" value="Unassembled WGS sequence"/>
</dbReference>
<reference evidence="1 2" key="1">
    <citation type="submission" date="2014-04" db="EMBL/GenBank/DDBJ databases">
        <authorList>
            <consortium name="DOE Joint Genome Institute"/>
            <person name="Kuo A."/>
            <person name="Kohler A."/>
            <person name="Costa M.D."/>
            <person name="Nagy L.G."/>
            <person name="Floudas D."/>
            <person name="Copeland A."/>
            <person name="Barry K.W."/>
            <person name="Cichocki N."/>
            <person name="Veneault-Fourrey C."/>
            <person name="LaButti K."/>
            <person name="Lindquist E.A."/>
            <person name="Lipzen A."/>
            <person name="Lundell T."/>
            <person name="Morin E."/>
            <person name="Murat C."/>
            <person name="Sun H."/>
            <person name="Tunlid A."/>
            <person name="Henrissat B."/>
            <person name="Grigoriev I.V."/>
            <person name="Hibbett D.S."/>
            <person name="Martin F."/>
            <person name="Nordberg H.P."/>
            <person name="Cantor M.N."/>
            <person name="Hua S.X."/>
        </authorList>
    </citation>
    <scope>NUCLEOTIDE SEQUENCE [LARGE SCALE GENOMIC DNA]</scope>
    <source>
        <strain evidence="1 2">Marx 270</strain>
    </source>
</reference>
<proteinExistence type="predicted"/>
<name>A0A0C3KE04_PISTI</name>
<dbReference type="AlphaFoldDB" id="A0A0C3KE04"/>
<protein>
    <submittedName>
        <fullName evidence="1">Uncharacterized protein</fullName>
    </submittedName>
</protein>
<dbReference type="EMBL" id="KN831959">
    <property type="protein sequence ID" value="KIO07822.1"/>
    <property type="molecule type" value="Genomic_DNA"/>
</dbReference>
<sequence>MGVTFGRDSQKMWAVRAAVVTCHLGYALAHQGANKRRPSASDAIVRRACNYEQLYSTNSDEHKSTLEDHYVRQFDTISSYFEGSQATPVLVVIDLSEPLLQAGLRPHQN</sequence>
<reference evidence="2" key="2">
    <citation type="submission" date="2015-01" db="EMBL/GenBank/DDBJ databases">
        <title>Evolutionary Origins and Diversification of the Mycorrhizal Mutualists.</title>
        <authorList>
            <consortium name="DOE Joint Genome Institute"/>
            <consortium name="Mycorrhizal Genomics Consortium"/>
            <person name="Kohler A."/>
            <person name="Kuo A."/>
            <person name="Nagy L.G."/>
            <person name="Floudas D."/>
            <person name="Copeland A."/>
            <person name="Barry K.W."/>
            <person name="Cichocki N."/>
            <person name="Veneault-Fourrey C."/>
            <person name="LaButti K."/>
            <person name="Lindquist E.A."/>
            <person name="Lipzen A."/>
            <person name="Lundell T."/>
            <person name="Morin E."/>
            <person name="Murat C."/>
            <person name="Riley R."/>
            <person name="Ohm R."/>
            <person name="Sun H."/>
            <person name="Tunlid A."/>
            <person name="Henrissat B."/>
            <person name="Grigoriev I.V."/>
            <person name="Hibbett D.S."/>
            <person name="Martin F."/>
        </authorList>
    </citation>
    <scope>NUCLEOTIDE SEQUENCE [LARGE SCALE GENOMIC DNA]</scope>
    <source>
        <strain evidence="2">Marx 270</strain>
    </source>
</reference>
<organism evidence="1 2">
    <name type="scientific">Pisolithus tinctorius Marx 270</name>
    <dbReference type="NCBI Taxonomy" id="870435"/>
    <lineage>
        <taxon>Eukaryota</taxon>
        <taxon>Fungi</taxon>
        <taxon>Dikarya</taxon>
        <taxon>Basidiomycota</taxon>
        <taxon>Agaricomycotina</taxon>
        <taxon>Agaricomycetes</taxon>
        <taxon>Agaricomycetidae</taxon>
        <taxon>Boletales</taxon>
        <taxon>Sclerodermatineae</taxon>
        <taxon>Pisolithaceae</taxon>
        <taxon>Pisolithus</taxon>
    </lineage>
</organism>
<dbReference type="HOGENOM" id="CLU_2185039_0_0_1"/>
<accession>A0A0C3KE04</accession>
<keyword evidence="2" id="KW-1185">Reference proteome</keyword>
<evidence type="ECO:0000313" key="1">
    <source>
        <dbReference type="EMBL" id="KIO07822.1"/>
    </source>
</evidence>
<gene>
    <name evidence="1" type="ORF">M404DRAFT_397847</name>
</gene>
<evidence type="ECO:0000313" key="2">
    <source>
        <dbReference type="Proteomes" id="UP000054217"/>
    </source>
</evidence>
<dbReference type="InParanoid" id="A0A0C3KE04"/>